<keyword evidence="5 10" id="KW-0547">Nucleotide-binding</keyword>
<feature type="short sequence motif" description="'KMSKS' region" evidence="10">
    <location>
        <begin position="286"/>
        <end position="290"/>
    </location>
</feature>
<dbReference type="Pfam" id="PF19269">
    <property type="entry name" value="Anticodon_2"/>
    <property type="match status" value="1"/>
</dbReference>
<reference evidence="12 13" key="1">
    <citation type="journal article" date="2015" name="Nature">
        <title>rRNA introns, odd ribosomes, and small enigmatic genomes across a large radiation of phyla.</title>
        <authorList>
            <person name="Brown C.T."/>
            <person name="Hug L.A."/>
            <person name="Thomas B.C."/>
            <person name="Sharon I."/>
            <person name="Castelle C.J."/>
            <person name="Singh A."/>
            <person name="Wilkins M.J."/>
            <person name="Williams K.H."/>
            <person name="Banfield J.F."/>
        </authorList>
    </citation>
    <scope>NUCLEOTIDE SEQUENCE [LARGE SCALE GENOMIC DNA]</scope>
</reference>
<evidence type="ECO:0000256" key="2">
    <source>
        <dbReference type="ARBA" id="ARBA00005594"/>
    </source>
</evidence>
<dbReference type="SUPFAM" id="SSF48163">
    <property type="entry name" value="An anticodon-binding domain of class I aminoacyl-tRNA synthetases"/>
    <property type="match status" value="1"/>
</dbReference>
<evidence type="ECO:0000256" key="7">
    <source>
        <dbReference type="ARBA" id="ARBA00022917"/>
    </source>
</evidence>
<evidence type="ECO:0000259" key="11">
    <source>
        <dbReference type="Pfam" id="PF19269"/>
    </source>
</evidence>
<name>A0A0G0D364_9BACT</name>
<evidence type="ECO:0000256" key="6">
    <source>
        <dbReference type="ARBA" id="ARBA00022840"/>
    </source>
</evidence>
<comment type="catalytic activity">
    <reaction evidence="9 10">
        <text>tRNA(Lys) + L-lysine + ATP = L-lysyl-tRNA(Lys) + AMP + diphosphate</text>
        <dbReference type="Rhea" id="RHEA:20792"/>
        <dbReference type="Rhea" id="RHEA-COMP:9696"/>
        <dbReference type="Rhea" id="RHEA-COMP:9697"/>
        <dbReference type="ChEBI" id="CHEBI:30616"/>
        <dbReference type="ChEBI" id="CHEBI:32551"/>
        <dbReference type="ChEBI" id="CHEBI:33019"/>
        <dbReference type="ChEBI" id="CHEBI:78442"/>
        <dbReference type="ChEBI" id="CHEBI:78529"/>
        <dbReference type="ChEBI" id="CHEBI:456215"/>
        <dbReference type="EC" id="6.1.1.6"/>
    </reaction>
</comment>
<organism evidence="12 13">
    <name type="scientific">Candidatus Nomurabacteria bacterium GW2011_GWC2_35_8</name>
    <dbReference type="NCBI Taxonomy" id="1618752"/>
    <lineage>
        <taxon>Bacteria</taxon>
        <taxon>Candidatus Nomuraibacteriota</taxon>
    </lineage>
</organism>
<feature type="domain" description="Aminoacyl-tRNA synthetase class I anticodon-binding" evidence="11">
    <location>
        <begin position="445"/>
        <end position="525"/>
    </location>
</feature>
<dbReference type="GO" id="GO:0000049">
    <property type="term" value="F:tRNA binding"/>
    <property type="evidence" value="ECO:0007669"/>
    <property type="project" value="InterPro"/>
</dbReference>
<evidence type="ECO:0000256" key="1">
    <source>
        <dbReference type="ARBA" id="ARBA00004496"/>
    </source>
</evidence>
<comment type="caution">
    <text evidence="12">The sequence shown here is derived from an EMBL/GenBank/DDBJ whole genome shotgun (WGS) entry which is preliminary data.</text>
</comment>
<evidence type="ECO:0000313" key="12">
    <source>
        <dbReference type="EMBL" id="KKP88614.1"/>
    </source>
</evidence>
<dbReference type="Gene3D" id="3.40.50.620">
    <property type="entry name" value="HUPs"/>
    <property type="match status" value="2"/>
</dbReference>
<dbReference type="Pfam" id="PF01921">
    <property type="entry name" value="tRNA-synt_1f"/>
    <property type="match status" value="1"/>
</dbReference>
<evidence type="ECO:0000256" key="3">
    <source>
        <dbReference type="ARBA" id="ARBA00022490"/>
    </source>
</evidence>
<evidence type="ECO:0000256" key="5">
    <source>
        <dbReference type="ARBA" id="ARBA00022741"/>
    </source>
</evidence>
<keyword evidence="4 10" id="KW-0436">Ligase</keyword>
<proteinExistence type="inferred from homology"/>
<dbReference type="InterPro" id="IPR014729">
    <property type="entry name" value="Rossmann-like_a/b/a_fold"/>
</dbReference>
<dbReference type="EMBL" id="LBQZ01000015">
    <property type="protein sequence ID" value="KKP88614.1"/>
    <property type="molecule type" value="Genomic_DNA"/>
</dbReference>
<evidence type="ECO:0000256" key="9">
    <source>
        <dbReference type="ARBA" id="ARBA00048573"/>
    </source>
</evidence>
<comment type="subcellular location">
    <subcellularLocation>
        <location evidence="1 10">Cytoplasm</location>
    </subcellularLocation>
</comment>
<dbReference type="Gene3D" id="1.10.10.350">
    <property type="match status" value="1"/>
</dbReference>
<evidence type="ECO:0000313" key="13">
    <source>
        <dbReference type="Proteomes" id="UP000034798"/>
    </source>
</evidence>
<dbReference type="InterPro" id="IPR002904">
    <property type="entry name" value="Lys-tRNA-ligase"/>
</dbReference>
<comment type="similarity">
    <text evidence="2 10">Belongs to the class-I aminoacyl-tRNA synthetase family.</text>
</comment>
<sequence>MYWADSISEKAKTLYKEKIKAGIPLVIRDEKTLSGRVHVGSLRGLAIHGIVEEFLKDQKIPCKYFFEFNDFDPMDGLPVYLDQEKFLPHMGKPLCDVPSPDGKAKNYAEYFGDEFAGVISELGFVPEYYRSSTLYRSGKYNSVIKTALLNADKIRAIYKKVSNSQKEDSWLPLSVICEKCGKVGTTRASLFDGEMVSYECGDFVKWAKGCGYKGKISPFDGKAKLPWKVEWAAKFSVMNVDIEGGGKDHSTKGGAREIADAISREVFKREPPMNIPYEFFNVGGKKMSSSKGAGSSSREVADLLPPHILRLLLIQKDPKRVIEFIPDGDTVPILFDTYDKFAQDYFADVKDDFTRLFPFVHLPKERKDMTKRILPRFSEIAFLVQMPHVDIEKQIEKEEGTVLKEADIKELEMRKKYAEKWLSTYAPEDYKFEIQKELPELVKGLSVEQKGALSQVLAFLEAEKNLDGQILHTKLHEIKTTLNIEPKKLFSAIYISILGKESGPKAGWFLSVLPKDFLIKRFKEVVK</sequence>
<comment type="caution">
    <text evidence="10">Lacks conserved residue(s) required for the propagation of feature annotation.</text>
</comment>
<protein>
    <recommendedName>
        <fullName evidence="10">Lysine--tRNA ligase</fullName>
        <ecNumber evidence="10">6.1.1.6</ecNumber>
    </recommendedName>
    <alternativeName>
        <fullName evidence="10">Lysyl-tRNA synthetase</fullName>
        <shortName evidence="10">LysRS</shortName>
    </alternativeName>
</protein>
<keyword evidence="8 10" id="KW-0030">Aminoacyl-tRNA synthetase</keyword>
<accession>A0A0G0D364</accession>
<dbReference type="InterPro" id="IPR020751">
    <property type="entry name" value="aa-tRNA-synth_I_codon-bd_sub2"/>
</dbReference>
<dbReference type="HAMAP" id="MF_00177">
    <property type="entry name" value="Lys_tRNA_synth_class1"/>
    <property type="match status" value="1"/>
</dbReference>
<dbReference type="Gene3D" id="1.10.10.770">
    <property type="match status" value="1"/>
</dbReference>
<dbReference type="SUPFAM" id="SSF52374">
    <property type="entry name" value="Nucleotidylyl transferase"/>
    <property type="match status" value="1"/>
</dbReference>
<gene>
    <name evidence="10" type="primary">lysS</name>
    <name evidence="12" type="ORF">UR91_C0015G0004</name>
</gene>
<dbReference type="GO" id="GO:0005524">
    <property type="term" value="F:ATP binding"/>
    <property type="evidence" value="ECO:0007669"/>
    <property type="project" value="UniProtKB-UniRule"/>
</dbReference>
<keyword evidence="7 10" id="KW-0648">Protein biosynthesis</keyword>
<dbReference type="PANTHER" id="PTHR37940">
    <property type="entry name" value="LYSINE--TRNA LIGASE"/>
    <property type="match status" value="1"/>
</dbReference>
<dbReference type="GO" id="GO:0004824">
    <property type="term" value="F:lysine-tRNA ligase activity"/>
    <property type="evidence" value="ECO:0007669"/>
    <property type="project" value="UniProtKB-UniRule"/>
</dbReference>
<keyword evidence="6 10" id="KW-0067">ATP-binding</keyword>
<evidence type="ECO:0000256" key="10">
    <source>
        <dbReference type="HAMAP-Rule" id="MF_00177"/>
    </source>
</evidence>
<dbReference type="AlphaFoldDB" id="A0A0G0D364"/>
<dbReference type="InterPro" id="IPR045462">
    <property type="entry name" value="aa-tRNA-synth_I_cd-bd"/>
</dbReference>
<dbReference type="PANTHER" id="PTHR37940:SF1">
    <property type="entry name" value="LYSINE--TRNA LIGASE"/>
    <property type="match status" value="1"/>
</dbReference>
<keyword evidence="3 10" id="KW-0963">Cytoplasm</keyword>
<evidence type="ECO:0000256" key="4">
    <source>
        <dbReference type="ARBA" id="ARBA00022598"/>
    </source>
</evidence>
<dbReference type="InterPro" id="IPR008925">
    <property type="entry name" value="aa_tRNA-synth_I_cd-bd_sf"/>
</dbReference>
<dbReference type="NCBIfam" id="TIGR00467">
    <property type="entry name" value="lysS_arch"/>
    <property type="match status" value="1"/>
</dbReference>
<dbReference type="EC" id="6.1.1.6" evidence="10"/>
<evidence type="ECO:0000256" key="8">
    <source>
        <dbReference type="ARBA" id="ARBA00023146"/>
    </source>
</evidence>
<dbReference type="Proteomes" id="UP000034798">
    <property type="component" value="Unassembled WGS sequence"/>
</dbReference>
<dbReference type="GO" id="GO:0005737">
    <property type="term" value="C:cytoplasm"/>
    <property type="evidence" value="ECO:0007669"/>
    <property type="project" value="UniProtKB-SubCell"/>
</dbReference>
<dbReference type="GO" id="GO:0006430">
    <property type="term" value="P:lysyl-tRNA aminoacylation"/>
    <property type="evidence" value="ECO:0007669"/>
    <property type="project" value="UniProtKB-UniRule"/>
</dbReference>